<evidence type="ECO:0000256" key="1">
    <source>
        <dbReference type="SAM" id="SignalP"/>
    </source>
</evidence>
<feature type="chain" id="PRO_5040730070" evidence="1">
    <location>
        <begin position="26"/>
        <end position="260"/>
    </location>
</feature>
<dbReference type="RefSeq" id="WP_253966562.1">
    <property type="nucleotide sequence ID" value="NZ_JAMFTH010000001.1"/>
</dbReference>
<proteinExistence type="predicted"/>
<evidence type="ECO:0000313" key="3">
    <source>
        <dbReference type="Proteomes" id="UP001139319"/>
    </source>
</evidence>
<keyword evidence="1" id="KW-0732">Signal</keyword>
<name>A0A9X2HTM2_9GAMM</name>
<dbReference type="PROSITE" id="PS51257">
    <property type="entry name" value="PROKAR_LIPOPROTEIN"/>
    <property type="match status" value="1"/>
</dbReference>
<sequence>MSHKTVAAPQGLCLLMLALSLFWVAGCATVPPQQVQTEIPPEPGPLLYRADFASAESVSDWVMEGPGEVSFDQGWMTMLSPDEQGHHVFWCPQEFPDNFIATWDAQNLDLEAGLVIVFFAASGVNGEDIFSPELALRDGTFTQYTEGDIKSYHISYYANAAHNPSRGHANLRKNNTFSLLQKGELGIPTESTRPHEITLVKQGSRIRLYVDERKVIDYTDDTPVVDGVDTGPSLAGGKMGFRQMKWTQFRYRNFRVYALP</sequence>
<keyword evidence="3" id="KW-1185">Reference proteome</keyword>
<protein>
    <submittedName>
        <fullName evidence="2">YesU family protein</fullName>
    </submittedName>
</protein>
<dbReference type="InterPro" id="IPR015305">
    <property type="entry name" value="DUF1961"/>
</dbReference>
<evidence type="ECO:0000313" key="2">
    <source>
        <dbReference type="EMBL" id="MCP8898278.1"/>
    </source>
</evidence>
<dbReference type="InterPro" id="IPR013320">
    <property type="entry name" value="ConA-like_dom_sf"/>
</dbReference>
<reference evidence="2" key="2">
    <citation type="submission" date="2023-01" db="EMBL/GenBank/DDBJ databases">
        <title>Gilvimarinus xylanilyticus HB14 isolated from Caulerpa lentillifera aquaculture base in Hainan, China.</title>
        <authorList>
            <person name="Zhang Y.-J."/>
        </authorList>
    </citation>
    <scope>NUCLEOTIDE SEQUENCE</scope>
    <source>
        <strain evidence="2">HB14</strain>
    </source>
</reference>
<dbReference type="Gene3D" id="2.60.120.200">
    <property type="match status" value="1"/>
</dbReference>
<gene>
    <name evidence="2" type="ORF">M6D89_03065</name>
</gene>
<dbReference type="Proteomes" id="UP001139319">
    <property type="component" value="Unassembled WGS sequence"/>
</dbReference>
<dbReference type="AlphaFoldDB" id="A0A9X2HTM2"/>
<feature type="signal peptide" evidence="1">
    <location>
        <begin position="1"/>
        <end position="25"/>
    </location>
</feature>
<comment type="caution">
    <text evidence="2">The sequence shown here is derived from an EMBL/GenBank/DDBJ whole genome shotgun (WGS) entry which is preliminary data.</text>
</comment>
<reference evidence="2" key="1">
    <citation type="submission" date="2022-05" db="EMBL/GenBank/DDBJ databases">
        <authorList>
            <person name="Sun H.-N."/>
        </authorList>
    </citation>
    <scope>NUCLEOTIDE SEQUENCE</scope>
    <source>
        <strain evidence="2">HB14</strain>
    </source>
</reference>
<organism evidence="2 3">
    <name type="scientific">Gilvimarinus xylanilyticus</name>
    <dbReference type="NCBI Taxonomy" id="2944139"/>
    <lineage>
        <taxon>Bacteria</taxon>
        <taxon>Pseudomonadati</taxon>
        <taxon>Pseudomonadota</taxon>
        <taxon>Gammaproteobacteria</taxon>
        <taxon>Cellvibrionales</taxon>
        <taxon>Cellvibrionaceae</taxon>
        <taxon>Gilvimarinus</taxon>
    </lineage>
</organism>
<dbReference type="Pfam" id="PF09224">
    <property type="entry name" value="DUF1961"/>
    <property type="match status" value="1"/>
</dbReference>
<dbReference type="SUPFAM" id="SSF49899">
    <property type="entry name" value="Concanavalin A-like lectins/glucanases"/>
    <property type="match status" value="1"/>
</dbReference>
<accession>A0A9X2HTM2</accession>
<dbReference type="EMBL" id="JAMFTH010000001">
    <property type="protein sequence ID" value="MCP8898278.1"/>
    <property type="molecule type" value="Genomic_DNA"/>
</dbReference>